<dbReference type="EMBL" id="CP048637">
    <property type="protein sequence ID" value="QIB41323.1"/>
    <property type="molecule type" value="Genomic_DNA"/>
</dbReference>
<organism evidence="1 2">
    <name type="scientific">Rhizobium oryzihabitans</name>
    <dbReference type="NCBI Taxonomy" id="2267833"/>
    <lineage>
        <taxon>Bacteria</taxon>
        <taxon>Pseudomonadati</taxon>
        <taxon>Pseudomonadota</taxon>
        <taxon>Alphaproteobacteria</taxon>
        <taxon>Hyphomicrobiales</taxon>
        <taxon>Rhizobiaceae</taxon>
        <taxon>Rhizobium/Agrobacterium group</taxon>
        <taxon>Rhizobium</taxon>
    </lineage>
</organism>
<keyword evidence="2" id="KW-1185">Reference proteome</keyword>
<geneLocation type="plasmid" evidence="1 2">
    <name>p5</name>
</geneLocation>
<reference evidence="1 2" key="1">
    <citation type="submission" date="2020-02" db="EMBL/GenBank/DDBJ databases">
        <title>Plant-Promoting Endophytic Bacterium Rhizobium oryzihabitans sp. nov., Isolated from the Root of Rice.</title>
        <authorList>
            <person name="zhao J."/>
            <person name="Zhang G."/>
        </authorList>
    </citation>
    <scope>NUCLEOTIDE SEQUENCE [LARGE SCALE GENOMIC DNA]</scope>
    <source>
        <strain evidence="1 2">M15</strain>
        <plasmid evidence="1 2">p5</plasmid>
    </source>
</reference>
<dbReference type="AlphaFoldDB" id="A0A7L5BRB1"/>
<dbReference type="InterPro" id="IPR011664">
    <property type="entry name" value="Abi_system_AbiD/AbiF-like"/>
</dbReference>
<keyword evidence="1" id="KW-0614">Plasmid</keyword>
<name>A0A7L5BRB1_9HYPH</name>
<proteinExistence type="predicted"/>
<dbReference type="Pfam" id="PF07751">
    <property type="entry name" value="Abi_2"/>
    <property type="match status" value="1"/>
</dbReference>
<evidence type="ECO:0000313" key="2">
    <source>
        <dbReference type="Proteomes" id="UP000464865"/>
    </source>
</evidence>
<sequence>MSMDETIPYPGIEETLSADRFGTYLGWAGGDRNRAVSLYTLNALLSESLHLALHMLEVALRNRIHQVMTEIYGDMWFDMQQHQLNATQADMLARARDDLTDKGKDHTPARIVASLTFGFWTAMLGKEYETLWQQTLKSIAKREDGKGLRRKDFTRSLSPIRTLRNRLAHHETVLYWDLPKHYGNIVQMISWLSPVAADWCRAHCRFQSLYPVEGITLIFQGPGET</sequence>
<dbReference type="Proteomes" id="UP000464865">
    <property type="component" value="Plasmid p5"/>
</dbReference>
<protein>
    <submittedName>
        <fullName evidence="1">Abi family protein</fullName>
    </submittedName>
</protein>
<evidence type="ECO:0000313" key="1">
    <source>
        <dbReference type="EMBL" id="QIB41323.1"/>
    </source>
</evidence>
<dbReference type="KEGG" id="roy:G3A56_26210"/>
<gene>
    <name evidence="1" type="ORF">G3A56_26210</name>
</gene>
<accession>A0A7L5BRB1</accession>